<evidence type="ECO:0000259" key="15">
    <source>
        <dbReference type="Pfam" id="PF20258"/>
    </source>
</evidence>
<evidence type="ECO:0000256" key="12">
    <source>
        <dbReference type="ARBA" id="ARBA00023157"/>
    </source>
</evidence>
<feature type="site" description="Interaction with tRNA" evidence="14">
    <location>
        <position position="342"/>
    </location>
</feature>
<dbReference type="Gene3D" id="2.30.30.280">
    <property type="entry name" value="Adenine nucleotide alpha hydrolases-like domains"/>
    <property type="match status" value="1"/>
</dbReference>
<evidence type="ECO:0000313" key="17">
    <source>
        <dbReference type="EMBL" id="PPI88785.1"/>
    </source>
</evidence>
<evidence type="ECO:0000256" key="13">
    <source>
        <dbReference type="ARBA" id="ARBA00051542"/>
    </source>
</evidence>
<keyword evidence="12 14" id="KW-1015">Disulfide bond</keyword>
<dbReference type="InterPro" id="IPR046884">
    <property type="entry name" value="MnmA-like_central"/>
</dbReference>
<dbReference type="GO" id="GO:0005737">
    <property type="term" value="C:cytoplasm"/>
    <property type="evidence" value="ECO:0007669"/>
    <property type="project" value="UniProtKB-SubCell"/>
</dbReference>
<feature type="disulfide bond" description="Alternate" evidence="14">
    <location>
        <begin position="99"/>
        <end position="196"/>
    </location>
</feature>
<feature type="region of interest" description="Interaction with target base in tRNA" evidence="14">
    <location>
        <begin position="94"/>
        <end position="96"/>
    </location>
</feature>
<keyword evidence="8 14" id="KW-0819">tRNA processing</keyword>
<dbReference type="Pfam" id="PF20258">
    <property type="entry name" value="tRNA_Me_trans_C"/>
    <property type="match status" value="1"/>
</dbReference>
<evidence type="ECO:0000256" key="1">
    <source>
        <dbReference type="ARBA" id="ARBA00004496"/>
    </source>
</evidence>
<dbReference type="FunFam" id="3.40.50.620:FF:000004">
    <property type="entry name" value="tRNA-specific 2-thiouridylase MnmA"/>
    <property type="match status" value="1"/>
</dbReference>
<organism evidence="17 18">
    <name type="scientific">Candidatus Pantoea edessiphila</name>
    <dbReference type="NCBI Taxonomy" id="2044610"/>
    <lineage>
        <taxon>Bacteria</taxon>
        <taxon>Pseudomonadati</taxon>
        <taxon>Pseudomonadota</taxon>
        <taxon>Gammaproteobacteria</taxon>
        <taxon>Enterobacterales</taxon>
        <taxon>Erwiniaceae</taxon>
        <taxon>Pantoea</taxon>
    </lineage>
</organism>
<dbReference type="EMBL" id="PDKR01000001">
    <property type="protein sequence ID" value="PPI88785.1"/>
    <property type="molecule type" value="Genomic_DNA"/>
</dbReference>
<feature type="domain" description="tRNA-specific 2-thiouridylase MnmA-like central" evidence="16">
    <location>
        <begin position="205"/>
        <end position="272"/>
    </location>
</feature>
<evidence type="ECO:0000256" key="6">
    <source>
        <dbReference type="ARBA" id="ARBA00022555"/>
    </source>
</evidence>
<dbReference type="AlphaFoldDB" id="A0A2P5T2G1"/>
<feature type="binding site" evidence="14">
    <location>
        <position position="35"/>
    </location>
    <ligand>
        <name>ATP</name>
        <dbReference type="ChEBI" id="CHEBI:30616"/>
    </ligand>
</feature>
<feature type="binding site" evidence="14">
    <location>
        <begin position="9"/>
        <end position="16"/>
    </location>
    <ligand>
        <name>ATP</name>
        <dbReference type="ChEBI" id="CHEBI:30616"/>
    </ligand>
</feature>
<evidence type="ECO:0000259" key="16">
    <source>
        <dbReference type="Pfam" id="PF20259"/>
    </source>
</evidence>
<feature type="domain" description="tRNA-specific 2-thiouridylase MnmA-like C-terminal" evidence="15">
    <location>
        <begin position="283"/>
        <end position="358"/>
    </location>
</feature>
<evidence type="ECO:0000256" key="9">
    <source>
        <dbReference type="ARBA" id="ARBA00022741"/>
    </source>
</evidence>
<dbReference type="Gene3D" id="2.40.30.10">
    <property type="entry name" value="Translation factors"/>
    <property type="match status" value="1"/>
</dbReference>
<reference evidence="17 18" key="1">
    <citation type="journal article" date="2018" name="Genome Biol. Evol.">
        <title>Cladogenesis and Genomic Streamlining in Extracellular Endosymbionts of Tropical Stink Bugs.</title>
        <authorList>
            <person name="Otero-Bravo A."/>
            <person name="Goffredi S."/>
            <person name="Sabree Z.L."/>
        </authorList>
    </citation>
    <scope>NUCLEOTIDE SEQUENCE [LARGE SCALE GENOMIC DNA]</scope>
    <source>
        <strain evidence="17 18">SoEO</strain>
    </source>
</reference>
<comment type="subunit">
    <text evidence="14">Interacts with TusE.</text>
</comment>
<dbReference type="PANTHER" id="PTHR11933:SF5">
    <property type="entry name" value="MITOCHONDRIAL TRNA-SPECIFIC 2-THIOURIDYLASE 1"/>
    <property type="match status" value="1"/>
</dbReference>
<dbReference type="Proteomes" id="UP000295937">
    <property type="component" value="Unassembled WGS sequence"/>
</dbReference>
<evidence type="ECO:0000256" key="7">
    <source>
        <dbReference type="ARBA" id="ARBA00022679"/>
    </source>
</evidence>
<dbReference type="FunFam" id="2.30.30.280:FF:000001">
    <property type="entry name" value="tRNA-specific 2-thiouridylase MnmA"/>
    <property type="match status" value="1"/>
</dbReference>
<name>A0A2P5T2G1_9GAMM</name>
<dbReference type="RefSeq" id="WP_136132211.1">
    <property type="nucleotide sequence ID" value="NZ_PDKR01000001.1"/>
</dbReference>
<feature type="binding site" evidence="14">
    <location>
        <position position="124"/>
    </location>
    <ligand>
        <name>ATP</name>
        <dbReference type="ChEBI" id="CHEBI:30616"/>
    </ligand>
</feature>
<dbReference type="InterPro" id="IPR023382">
    <property type="entry name" value="MnmA-like_central_sf"/>
</dbReference>
<comment type="catalytic activity">
    <reaction evidence="13 14">
        <text>S-sulfanyl-L-cysteinyl-[protein] + uridine(34) in tRNA + AH2 + ATP = 2-thiouridine(34) in tRNA + L-cysteinyl-[protein] + A + AMP + diphosphate + H(+)</text>
        <dbReference type="Rhea" id="RHEA:47032"/>
        <dbReference type="Rhea" id="RHEA-COMP:10131"/>
        <dbReference type="Rhea" id="RHEA-COMP:11726"/>
        <dbReference type="Rhea" id="RHEA-COMP:11727"/>
        <dbReference type="Rhea" id="RHEA-COMP:11728"/>
        <dbReference type="ChEBI" id="CHEBI:13193"/>
        <dbReference type="ChEBI" id="CHEBI:15378"/>
        <dbReference type="ChEBI" id="CHEBI:17499"/>
        <dbReference type="ChEBI" id="CHEBI:29950"/>
        <dbReference type="ChEBI" id="CHEBI:30616"/>
        <dbReference type="ChEBI" id="CHEBI:33019"/>
        <dbReference type="ChEBI" id="CHEBI:61963"/>
        <dbReference type="ChEBI" id="CHEBI:65315"/>
        <dbReference type="ChEBI" id="CHEBI:87170"/>
        <dbReference type="ChEBI" id="CHEBI:456215"/>
        <dbReference type="EC" id="2.8.1.13"/>
    </reaction>
</comment>
<feature type="region of interest" description="Interaction with tRNA" evidence="14">
    <location>
        <begin position="309"/>
        <end position="310"/>
    </location>
</feature>
<keyword evidence="10 14" id="KW-0067">ATP-binding</keyword>
<dbReference type="PANTHER" id="PTHR11933">
    <property type="entry name" value="TRNA 5-METHYLAMINOMETHYL-2-THIOURIDYLATE -METHYLTRANSFERASE"/>
    <property type="match status" value="1"/>
</dbReference>
<gene>
    <name evidence="14 17" type="primary">mnmA</name>
    <name evidence="17" type="ORF">CRV09_00520</name>
</gene>
<dbReference type="HAMAP" id="MF_00144">
    <property type="entry name" value="tRNA_thiouridyl_MnmA"/>
    <property type="match status" value="1"/>
</dbReference>
<dbReference type="CDD" id="cd01998">
    <property type="entry name" value="MnmA_TRMU-like"/>
    <property type="match status" value="1"/>
</dbReference>
<evidence type="ECO:0000256" key="3">
    <source>
        <dbReference type="ARBA" id="ARBA00011949"/>
    </source>
</evidence>
<accession>A0A2P5T2G1</accession>
<dbReference type="Gene3D" id="3.40.50.620">
    <property type="entry name" value="HUPs"/>
    <property type="match status" value="1"/>
</dbReference>
<comment type="function">
    <text evidence="14">Catalyzes the 2-thiolation of uridine at the wobble position (U34) of tRNA(Lys), tRNA(Glu) and tRNA(Gln), leading to the formation of s(2)U34, the first step of tRNA-mnm(5)s(2)U34 synthesis. Sulfur is provided by IscS, via a sulfur-relay system. Binds ATP and its substrate tRNAs.</text>
</comment>
<keyword evidence="11 14" id="KW-0694">RNA-binding</keyword>
<keyword evidence="9 14" id="KW-0547">Nucleotide-binding</keyword>
<evidence type="ECO:0000256" key="8">
    <source>
        <dbReference type="ARBA" id="ARBA00022694"/>
    </source>
</evidence>
<feature type="active site" description="Nucleophile" evidence="14">
    <location>
        <position position="99"/>
    </location>
</feature>
<comment type="subcellular location">
    <subcellularLocation>
        <location evidence="1 14">Cytoplasm</location>
    </subcellularLocation>
</comment>
<dbReference type="OrthoDB" id="9800696at2"/>
<dbReference type="InterPro" id="IPR014729">
    <property type="entry name" value="Rossmann-like_a/b/a_fold"/>
</dbReference>
<dbReference type="NCBIfam" id="TIGR00420">
    <property type="entry name" value="trmU"/>
    <property type="match status" value="1"/>
</dbReference>
<feature type="site" description="Interaction with tRNA" evidence="14">
    <location>
        <position position="125"/>
    </location>
</feature>
<keyword evidence="6 14" id="KW-0820">tRNA-binding</keyword>
<comment type="similarity">
    <text evidence="2 14">Belongs to the MnmA/TRMU family.</text>
</comment>
<dbReference type="GO" id="GO:0103016">
    <property type="term" value="F:tRNA-uridine 2-sulfurtransferase activity"/>
    <property type="evidence" value="ECO:0007669"/>
    <property type="project" value="UniProtKB-EC"/>
</dbReference>
<dbReference type="InterPro" id="IPR004506">
    <property type="entry name" value="MnmA-like"/>
</dbReference>
<feature type="active site" description="Cysteine persulfide intermediate" evidence="14">
    <location>
        <position position="196"/>
    </location>
</feature>
<comment type="caution">
    <text evidence="17">The sequence shown here is derived from an EMBL/GenBank/DDBJ whole genome shotgun (WGS) entry which is preliminary data.</text>
</comment>
<evidence type="ECO:0000256" key="2">
    <source>
        <dbReference type="ARBA" id="ARBA00006191"/>
    </source>
</evidence>
<dbReference type="GO" id="GO:0000049">
    <property type="term" value="F:tRNA binding"/>
    <property type="evidence" value="ECO:0007669"/>
    <property type="project" value="UniProtKB-KW"/>
</dbReference>
<dbReference type="Pfam" id="PF03054">
    <property type="entry name" value="tRNA_Me_trans"/>
    <property type="match status" value="1"/>
</dbReference>
<dbReference type="Pfam" id="PF20259">
    <property type="entry name" value="tRNA_Me_trans_M"/>
    <property type="match status" value="1"/>
</dbReference>
<proteinExistence type="inferred from homology"/>
<dbReference type="InterPro" id="IPR046885">
    <property type="entry name" value="MnmA-like_C"/>
</dbReference>
<dbReference type="FunFam" id="2.40.30.10:FF:000023">
    <property type="entry name" value="tRNA-specific 2-thiouridylase MnmA"/>
    <property type="match status" value="1"/>
</dbReference>
<keyword evidence="7 14" id="KW-0808">Transferase</keyword>
<keyword evidence="5 14" id="KW-0963">Cytoplasm</keyword>
<evidence type="ECO:0000256" key="5">
    <source>
        <dbReference type="ARBA" id="ARBA00022490"/>
    </source>
</evidence>
<evidence type="ECO:0000256" key="14">
    <source>
        <dbReference type="HAMAP-Rule" id="MF_00144"/>
    </source>
</evidence>
<dbReference type="GO" id="GO:0002143">
    <property type="term" value="P:tRNA wobble position uridine thiolation"/>
    <property type="evidence" value="ECO:0007669"/>
    <property type="project" value="TreeGrafter"/>
</dbReference>
<evidence type="ECO:0000256" key="11">
    <source>
        <dbReference type="ARBA" id="ARBA00022884"/>
    </source>
</evidence>
<evidence type="ECO:0000313" key="18">
    <source>
        <dbReference type="Proteomes" id="UP000295937"/>
    </source>
</evidence>
<dbReference type="GO" id="GO:0005524">
    <property type="term" value="F:ATP binding"/>
    <property type="evidence" value="ECO:0007669"/>
    <property type="project" value="UniProtKB-KW"/>
</dbReference>
<dbReference type="SUPFAM" id="SSF52402">
    <property type="entry name" value="Adenine nucleotide alpha hydrolases-like"/>
    <property type="match status" value="1"/>
</dbReference>
<dbReference type="NCBIfam" id="NF001138">
    <property type="entry name" value="PRK00143.1"/>
    <property type="match status" value="1"/>
</dbReference>
<feature type="region of interest" description="Interaction with tRNA" evidence="14">
    <location>
        <begin position="146"/>
        <end position="148"/>
    </location>
</feature>
<sequence>MFKKKVVVGMSGGVDSSISAWLLQKQKYHVEGVFMKNWEEDDGEGCSITNDLADAQAVCDKLKIHLHKINFATEYWNDVFEPFIEGYKQGYTPNPDIICNKKIKFKLFLKFAIEDLNADFIATGHYVRSRDNFDQVNLLRSLDIKKDQSYFLYTLNQNQIKKSIFPLGELKKTQVRNLAKELNFINATKKDSTGICFIGKRKFHEFIKNYLPPRIGDIVTIDGQIIGKHQGVIYYTLGQRKGLGIGGLKKGKNHPWYVVDKEIVRNRLIIAQGKNHPNLLSIGLIAKDLHWINDNKLIKNILYCTVKTRYQQQDIACKIIPCSNNCVKVIFSRPVIAVTPGQSAVFYLDQICLGGGIIKERLPLHNNISLNNL</sequence>
<evidence type="ECO:0000256" key="4">
    <source>
        <dbReference type="ARBA" id="ARBA00013805"/>
    </source>
</evidence>
<evidence type="ECO:0000256" key="10">
    <source>
        <dbReference type="ARBA" id="ARBA00022840"/>
    </source>
</evidence>
<protein>
    <recommendedName>
        <fullName evidence="4 14">tRNA-specific 2-thiouridylase MnmA</fullName>
        <ecNumber evidence="3 14">2.8.1.13</ecNumber>
    </recommendedName>
</protein>
<dbReference type="EC" id="2.8.1.13" evidence="3 14"/>